<name>A0ABN5Z217_9MYCO</name>
<keyword evidence="3" id="KW-1185">Reference proteome</keyword>
<protein>
    <recommendedName>
        <fullName evidence="1">ESX-1 secretion-associated protein EspA/EspE-like domain-containing protein</fullName>
    </recommendedName>
</protein>
<reference evidence="2 3" key="1">
    <citation type="journal article" date="2019" name="Emerg. Microbes Infect.">
        <title>Comprehensive subspecies identification of 175 nontuberculous mycobacteria species based on 7547 genomic profiles.</title>
        <authorList>
            <person name="Matsumoto Y."/>
            <person name="Kinjo T."/>
            <person name="Motooka D."/>
            <person name="Nabeya D."/>
            <person name="Jung N."/>
            <person name="Uechi K."/>
            <person name="Horii T."/>
            <person name="Iida T."/>
            <person name="Fujita J."/>
            <person name="Nakamura S."/>
        </authorList>
    </citation>
    <scope>NUCLEOTIDE SEQUENCE [LARGE SCALE GENOMIC DNA]</scope>
    <source>
        <strain evidence="2 3">JCM 15296</strain>
    </source>
</reference>
<proteinExistence type="predicted"/>
<dbReference type="Pfam" id="PF18879">
    <property type="entry name" value="EspA_EspE"/>
    <property type="match status" value="1"/>
</dbReference>
<dbReference type="InterPro" id="IPR043796">
    <property type="entry name" value="ESX-1_EspA/EspE-like"/>
</dbReference>
<organism evidence="2 3">
    <name type="scientific">Mycolicibacterium aubagnense</name>
    <dbReference type="NCBI Taxonomy" id="319707"/>
    <lineage>
        <taxon>Bacteria</taxon>
        <taxon>Bacillati</taxon>
        <taxon>Actinomycetota</taxon>
        <taxon>Actinomycetes</taxon>
        <taxon>Mycobacteriales</taxon>
        <taxon>Mycobacteriaceae</taxon>
        <taxon>Mycolicibacterium</taxon>
    </lineage>
</organism>
<feature type="domain" description="ESX-1 secretion-associated protein EspA/EspE-like" evidence="1">
    <location>
        <begin position="35"/>
        <end position="116"/>
    </location>
</feature>
<gene>
    <name evidence="2" type="ORF">MAUB_49970</name>
</gene>
<dbReference type="EMBL" id="AP022577">
    <property type="protein sequence ID" value="BBX87124.1"/>
    <property type="molecule type" value="Genomic_DNA"/>
</dbReference>
<accession>A0ABN5Z217</accession>
<evidence type="ECO:0000313" key="3">
    <source>
        <dbReference type="Proteomes" id="UP000465609"/>
    </source>
</evidence>
<sequence length="191" mass="19779">MSHRAKGMQAKVMQGGGVGVLGAFLSTWDDARAAFGSGTPVGGTEFDMSTQLHELRGTVLSAAPGGEWTGTAAEAYDSRNREHAGTIGRLAELDRRIGAEVDRSAAVVTAGRRDLDSVKQWVIDAAASVPPTPAGDRALLPVVAKGTAEIAEIITRSNADMDAIAARIRSIGSGYDDLTGSCPCTPPEPDC</sequence>
<dbReference type="Proteomes" id="UP000465609">
    <property type="component" value="Chromosome"/>
</dbReference>
<evidence type="ECO:0000313" key="2">
    <source>
        <dbReference type="EMBL" id="BBX87124.1"/>
    </source>
</evidence>
<evidence type="ECO:0000259" key="1">
    <source>
        <dbReference type="Pfam" id="PF18879"/>
    </source>
</evidence>